<dbReference type="RefSeq" id="WP_107585085.1">
    <property type="nucleotide sequence ID" value="NZ_PZJJ01000015.1"/>
</dbReference>
<feature type="transmembrane region" description="Helical" evidence="7">
    <location>
        <begin position="127"/>
        <end position="145"/>
    </location>
</feature>
<feature type="domain" description="Prepilin type IV endopeptidase peptidase" evidence="8">
    <location>
        <begin position="104"/>
        <end position="208"/>
    </location>
</feature>
<name>A0A2T4U5J4_9BACI</name>
<protein>
    <submittedName>
        <fullName evidence="10">Prepilin peptidase</fullName>
    </submittedName>
</protein>
<dbReference type="GO" id="GO:0006465">
    <property type="term" value="P:signal peptide processing"/>
    <property type="evidence" value="ECO:0007669"/>
    <property type="project" value="TreeGrafter"/>
</dbReference>
<evidence type="ECO:0000256" key="5">
    <source>
        <dbReference type="ARBA" id="ARBA00022989"/>
    </source>
</evidence>
<dbReference type="AlphaFoldDB" id="A0A2T4U5J4"/>
<gene>
    <name evidence="10" type="ORF">C6Y45_09975</name>
</gene>
<sequence>MDVILYIYFFTAGLVLGSFYNVAGMRLPAGKSVLVPRSHCPRCGHVLGAGELIPVLSYVLLKGKCSCCRNGISPVYPLFELMTGLLFAVSWHFFGWTWELLAALLFMSLLHIITVSDLEAKIIPDRVLLLFFIPLFFLRLTEAPLAPWWDALLGGAGGFLLLFGAAVLSKGGVGGGDIKLYGVVGVVLGLQGMFLSLFLAAAAGLLTAVPWILYKGLGKRTEIPFGPFIAAGAAVVYFAGPVLVDLYTGMVEAVIGFVLA</sequence>
<evidence type="ECO:0000256" key="2">
    <source>
        <dbReference type="ARBA" id="ARBA00005801"/>
    </source>
</evidence>
<evidence type="ECO:0000256" key="7">
    <source>
        <dbReference type="SAM" id="Phobius"/>
    </source>
</evidence>
<dbReference type="GO" id="GO:0004190">
    <property type="term" value="F:aspartic-type endopeptidase activity"/>
    <property type="evidence" value="ECO:0007669"/>
    <property type="project" value="InterPro"/>
</dbReference>
<evidence type="ECO:0000313" key="10">
    <source>
        <dbReference type="EMBL" id="PTL38673.1"/>
    </source>
</evidence>
<evidence type="ECO:0000256" key="4">
    <source>
        <dbReference type="ARBA" id="ARBA00022692"/>
    </source>
</evidence>
<organism evidence="10 11">
    <name type="scientific">Alkalicoccus saliphilus</name>
    <dbReference type="NCBI Taxonomy" id="200989"/>
    <lineage>
        <taxon>Bacteria</taxon>
        <taxon>Bacillati</taxon>
        <taxon>Bacillota</taxon>
        <taxon>Bacilli</taxon>
        <taxon>Bacillales</taxon>
        <taxon>Bacillaceae</taxon>
        <taxon>Alkalicoccus</taxon>
    </lineage>
</organism>
<dbReference type="OrthoDB" id="9789291at2"/>
<proteinExistence type="inferred from homology"/>
<dbReference type="InterPro" id="IPR000045">
    <property type="entry name" value="Prepilin_IV_endopep_pep"/>
</dbReference>
<comment type="similarity">
    <text evidence="2">Belongs to the peptidase A24 family.</text>
</comment>
<keyword evidence="4 7" id="KW-0812">Transmembrane</keyword>
<dbReference type="GO" id="GO:0005886">
    <property type="term" value="C:plasma membrane"/>
    <property type="evidence" value="ECO:0007669"/>
    <property type="project" value="UniProtKB-SubCell"/>
</dbReference>
<dbReference type="PANTHER" id="PTHR30487">
    <property type="entry name" value="TYPE 4 PREPILIN-LIKE PROTEINS LEADER PEPTIDE-PROCESSING ENZYME"/>
    <property type="match status" value="1"/>
</dbReference>
<dbReference type="Gene3D" id="1.20.120.1220">
    <property type="match status" value="1"/>
</dbReference>
<evidence type="ECO:0000259" key="8">
    <source>
        <dbReference type="Pfam" id="PF01478"/>
    </source>
</evidence>
<keyword evidence="5 7" id="KW-1133">Transmembrane helix</keyword>
<feature type="transmembrane region" description="Helical" evidence="7">
    <location>
        <begin position="225"/>
        <end position="244"/>
    </location>
</feature>
<feature type="transmembrane region" description="Helical" evidence="7">
    <location>
        <begin position="151"/>
        <end position="168"/>
    </location>
</feature>
<dbReference type="Pfam" id="PF01478">
    <property type="entry name" value="Peptidase_A24"/>
    <property type="match status" value="1"/>
</dbReference>
<comment type="caution">
    <text evidence="10">The sequence shown here is derived from an EMBL/GenBank/DDBJ whole genome shotgun (WGS) entry which is preliminary data.</text>
</comment>
<evidence type="ECO:0000256" key="1">
    <source>
        <dbReference type="ARBA" id="ARBA00004651"/>
    </source>
</evidence>
<dbReference type="Pfam" id="PF06750">
    <property type="entry name" value="A24_N_bact"/>
    <property type="match status" value="1"/>
</dbReference>
<keyword evidence="6 7" id="KW-0472">Membrane</keyword>
<feature type="transmembrane region" description="Helical" evidence="7">
    <location>
        <begin position="6"/>
        <end position="23"/>
    </location>
</feature>
<dbReference type="PANTHER" id="PTHR30487:SF0">
    <property type="entry name" value="PREPILIN LEADER PEPTIDASE_N-METHYLTRANSFERASE-RELATED"/>
    <property type="match status" value="1"/>
</dbReference>
<evidence type="ECO:0000256" key="6">
    <source>
        <dbReference type="ARBA" id="ARBA00023136"/>
    </source>
</evidence>
<evidence type="ECO:0000259" key="9">
    <source>
        <dbReference type="Pfam" id="PF06750"/>
    </source>
</evidence>
<dbReference type="InterPro" id="IPR050882">
    <property type="entry name" value="Prepilin_peptidase/N-MTase"/>
</dbReference>
<keyword evidence="11" id="KW-1185">Reference proteome</keyword>
<reference evidence="10 11" key="1">
    <citation type="submission" date="2018-03" db="EMBL/GenBank/DDBJ databases">
        <title>Alkalicoccus saliphilus sp. nov., isolated from a mineral pool.</title>
        <authorList>
            <person name="Zhao B."/>
        </authorList>
    </citation>
    <scope>NUCLEOTIDE SEQUENCE [LARGE SCALE GENOMIC DNA]</scope>
    <source>
        <strain evidence="10 11">6AG</strain>
    </source>
</reference>
<dbReference type="InterPro" id="IPR010627">
    <property type="entry name" value="Prepilin_pept_A24_N"/>
</dbReference>
<evidence type="ECO:0000313" key="11">
    <source>
        <dbReference type="Proteomes" id="UP000240509"/>
    </source>
</evidence>
<dbReference type="EMBL" id="PZJJ01000015">
    <property type="protein sequence ID" value="PTL38673.1"/>
    <property type="molecule type" value="Genomic_DNA"/>
</dbReference>
<comment type="subcellular location">
    <subcellularLocation>
        <location evidence="1">Cell membrane</location>
        <topology evidence="1">Multi-pass membrane protein</topology>
    </subcellularLocation>
</comment>
<keyword evidence="3" id="KW-1003">Cell membrane</keyword>
<accession>A0A2T4U5J4</accession>
<evidence type="ECO:0000256" key="3">
    <source>
        <dbReference type="ARBA" id="ARBA00022475"/>
    </source>
</evidence>
<feature type="transmembrane region" description="Helical" evidence="7">
    <location>
        <begin position="180"/>
        <end position="213"/>
    </location>
</feature>
<feature type="transmembrane region" description="Helical" evidence="7">
    <location>
        <begin position="100"/>
        <end position="120"/>
    </location>
</feature>
<dbReference type="Proteomes" id="UP000240509">
    <property type="component" value="Unassembled WGS sequence"/>
</dbReference>
<feature type="domain" description="Prepilin peptidase A24 N-terminal" evidence="9">
    <location>
        <begin position="12"/>
        <end position="92"/>
    </location>
</feature>